<sequence>MASEYRIHKPFVLATLPKPLDHTKGNIVAREVYGQRDGQKKRKRTELVVGVDGETTSIYDVPASRLITSYPIPPQESFTCPPYSVRVRRNNSSDALRYTFIATTDAGAHKITLFKDVAHRDGKTTSNSVSQVLNTSAVKYLTCSSPSNEAANIGEIIAVCEDGEIVCLSGETLAIQWTSSSKSMVQDLVATSVSEFHIEYALSGSTAEFTEGLFKNRPEVFSALPKSAASHVELFALISKSSSQYVESRHLIILAAVSGDASASADVQHLVPLDIVPITTIASQVNDASPAYQVDVQSGLLLQLQQGAIGVYDLTGAVPKLKSTIEAENAQSFARLFKPFILASSLTSIGLYNYQYRSVHSKATLDWSEVPTEGATPRSCQLISYLRSQDLVVALVENILVTIQVEPPKNSGKRRKEGLLIDSIGRGTGLEIPTKRVRCETSLEFSKLVPGTLTDDYLAQFQTETEAADKLLADNELGKWEEILRSKFGVSKKGTTQANGENPKAQEGSDAQELPEWEWLSGASYPTVDRRWIIYAISQVFSVDSKGNGDSVRPELRLVLPESNVTTYLAVAGHLTLSNLRTAFRDELAPEASDNRAVAGDLIRCLADADPSLTLLLNYLQATKLGEVELLLAIRALMLSMDLIPQSKRDTTKLLTSEPHRDSGNDNGDGNKEDIEMDLDDLERKIAVTEHYLGDDSSSRSRGLTLAFTKLWRLPAVNTVKALRTTVSTDDIMSLIYLLRVELLRGAWTSLYIDPTAFDSEGHEPPPDGVIALIADLLGRCLDAVGAGGWLFNDAISWADKAEASDFLTALRLEVTAALEGIEEAVFLNGILSETVRFGNAVQKGSAARQSKGPNKPILVHLENRESRLLPLGLKTKSLPTREKVVSGGEVVQRSVRETGHLISQKVDAYSLEKLAI</sequence>
<feature type="region of interest" description="Disordered" evidence="1">
    <location>
        <begin position="650"/>
        <end position="674"/>
    </location>
</feature>
<reference evidence="3 4" key="1">
    <citation type="journal article" date="2015" name="Genome Announc.">
        <title>Genome sequence and annotation of Trichoderma parareesei, the ancestor of the cellulase producer Trichoderma reesei.</title>
        <authorList>
            <person name="Yang D."/>
            <person name="Pomraning K."/>
            <person name="Kopchinskiy A."/>
            <person name="Karimi Aghcheh R."/>
            <person name="Atanasova L."/>
            <person name="Chenthamara K."/>
            <person name="Baker S.E."/>
            <person name="Zhang R."/>
            <person name="Shen Q."/>
            <person name="Freitag M."/>
            <person name="Kubicek C.P."/>
            <person name="Druzhinina I.S."/>
        </authorList>
    </citation>
    <scope>NUCLEOTIDE SEQUENCE [LARGE SCALE GENOMIC DNA]</scope>
    <source>
        <strain evidence="3 4">CBS 125925</strain>
    </source>
</reference>
<feature type="domain" description="Utp8 beta-propeller" evidence="2">
    <location>
        <begin position="7"/>
        <end position="365"/>
    </location>
</feature>
<protein>
    <recommendedName>
        <fullName evidence="2">Utp8 beta-propeller domain-containing protein</fullName>
    </recommendedName>
</protein>
<evidence type="ECO:0000259" key="2">
    <source>
        <dbReference type="Pfam" id="PF10395"/>
    </source>
</evidence>
<gene>
    <name evidence="3" type="ORF">A9Z42_0001760</name>
</gene>
<comment type="caution">
    <text evidence="3">The sequence shown here is derived from an EMBL/GenBank/DDBJ whole genome shotgun (WGS) entry which is preliminary data.</text>
</comment>
<accession>A0A2H2ZP37</accession>
<evidence type="ECO:0000313" key="3">
    <source>
        <dbReference type="EMBL" id="OTA08479.1"/>
    </source>
</evidence>
<organism evidence="3 4">
    <name type="scientific">Trichoderma parareesei</name>
    <name type="common">Filamentous fungus</name>
    <dbReference type="NCBI Taxonomy" id="858221"/>
    <lineage>
        <taxon>Eukaryota</taxon>
        <taxon>Fungi</taxon>
        <taxon>Dikarya</taxon>
        <taxon>Ascomycota</taxon>
        <taxon>Pezizomycotina</taxon>
        <taxon>Sordariomycetes</taxon>
        <taxon>Hypocreomycetidae</taxon>
        <taxon>Hypocreales</taxon>
        <taxon>Hypocreaceae</taxon>
        <taxon>Trichoderma</taxon>
    </lineage>
</organism>
<keyword evidence="4" id="KW-1185">Reference proteome</keyword>
<name>A0A2H2ZP37_TRIPA</name>
<evidence type="ECO:0000256" key="1">
    <source>
        <dbReference type="SAM" id="MobiDB-lite"/>
    </source>
</evidence>
<dbReference type="Proteomes" id="UP000219286">
    <property type="component" value="Unassembled WGS sequence"/>
</dbReference>
<dbReference type="EMBL" id="LFMI01000853">
    <property type="protein sequence ID" value="OTA08479.1"/>
    <property type="molecule type" value="Genomic_DNA"/>
</dbReference>
<dbReference type="OrthoDB" id="5330858at2759"/>
<dbReference type="Pfam" id="PF10395">
    <property type="entry name" value="Utp8_b_propeller"/>
    <property type="match status" value="1"/>
</dbReference>
<dbReference type="InterPro" id="IPR018843">
    <property type="entry name" value="Utp8_b-prop"/>
</dbReference>
<feature type="region of interest" description="Disordered" evidence="1">
    <location>
        <begin position="491"/>
        <end position="513"/>
    </location>
</feature>
<dbReference type="AlphaFoldDB" id="A0A2H2ZP37"/>
<evidence type="ECO:0000313" key="4">
    <source>
        <dbReference type="Proteomes" id="UP000219286"/>
    </source>
</evidence>
<proteinExistence type="predicted"/>